<feature type="compositionally biased region" description="Basic residues" evidence="1">
    <location>
        <begin position="91"/>
        <end position="111"/>
    </location>
</feature>
<organism evidence="3 4">
    <name type="scientific">Apiospora arundinis</name>
    <dbReference type="NCBI Taxonomy" id="335852"/>
    <lineage>
        <taxon>Eukaryota</taxon>
        <taxon>Fungi</taxon>
        <taxon>Dikarya</taxon>
        <taxon>Ascomycota</taxon>
        <taxon>Pezizomycotina</taxon>
        <taxon>Sordariomycetes</taxon>
        <taxon>Xylariomycetidae</taxon>
        <taxon>Amphisphaeriales</taxon>
        <taxon>Apiosporaceae</taxon>
        <taxon>Apiospora</taxon>
    </lineage>
</organism>
<feature type="transmembrane region" description="Helical" evidence="2">
    <location>
        <begin position="16"/>
        <end position="36"/>
    </location>
</feature>
<proteinExistence type="predicted"/>
<dbReference type="PANTHER" id="PTHR42354">
    <property type="entry name" value="C2H2-TYPE DOMAIN-CONTAINING PROTEIN"/>
    <property type="match status" value="1"/>
</dbReference>
<keyword evidence="2" id="KW-0472">Membrane</keyword>
<reference evidence="3 4" key="1">
    <citation type="journal article" date="2024" name="IMA Fungus">
        <title>Apiospora arundinis, a panoply of carbohydrate-active enzymes and secondary metabolites.</title>
        <authorList>
            <person name="Sorensen T."/>
            <person name="Petersen C."/>
            <person name="Muurmann A.T."/>
            <person name="Christiansen J.V."/>
            <person name="Brundto M.L."/>
            <person name="Overgaard C.K."/>
            <person name="Boysen A.T."/>
            <person name="Wollenberg R.D."/>
            <person name="Larsen T.O."/>
            <person name="Sorensen J.L."/>
            <person name="Nielsen K.L."/>
            <person name="Sondergaard T.E."/>
        </authorList>
    </citation>
    <scope>NUCLEOTIDE SEQUENCE [LARGE SCALE GENOMIC DNA]</scope>
    <source>
        <strain evidence="3 4">AAU 773</strain>
    </source>
</reference>
<accession>A0ABR2I1V8</accession>
<evidence type="ECO:0000313" key="3">
    <source>
        <dbReference type="EMBL" id="KAK8856098.1"/>
    </source>
</evidence>
<feature type="compositionally biased region" description="Low complexity" evidence="1">
    <location>
        <begin position="71"/>
        <end position="90"/>
    </location>
</feature>
<evidence type="ECO:0000256" key="1">
    <source>
        <dbReference type="SAM" id="MobiDB-lite"/>
    </source>
</evidence>
<dbReference type="EMBL" id="JAPCWZ010000007">
    <property type="protein sequence ID" value="KAK8856098.1"/>
    <property type="molecule type" value="Genomic_DNA"/>
</dbReference>
<evidence type="ECO:0000256" key="2">
    <source>
        <dbReference type="SAM" id="Phobius"/>
    </source>
</evidence>
<dbReference type="Proteomes" id="UP001390339">
    <property type="component" value="Unassembled WGS sequence"/>
</dbReference>
<feature type="compositionally biased region" description="Basic and acidic residues" evidence="1">
    <location>
        <begin position="42"/>
        <end position="70"/>
    </location>
</feature>
<feature type="region of interest" description="Disordered" evidence="1">
    <location>
        <begin position="42"/>
        <end position="117"/>
    </location>
</feature>
<keyword evidence="2" id="KW-0812">Transmembrane</keyword>
<gene>
    <name evidence="3" type="ORF">PGQ11_012010</name>
</gene>
<evidence type="ECO:0000313" key="4">
    <source>
        <dbReference type="Proteomes" id="UP001390339"/>
    </source>
</evidence>
<name>A0ABR2I1V8_9PEZI</name>
<protein>
    <submittedName>
        <fullName evidence="3">Uncharacterized protein</fullName>
    </submittedName>
</protein>
<keyword evidence="4" id="KW-1185">Reference proteome</keyword>
<keyword evidence="2" id="KW-1133">Transmembrane helix</keyword>
<dbReference type="PANTHER" id="PTHR42354:SF1">
    <property type="entry name" value="C2H2-TYPE DOMAIN-CONTAINING PROTEIN"/>
    <property type="match status" value="1"/>
</dbReference>
<sequence length="394" mass="45187">MNYAAMIEEKNLKKTFIIATLCSTLIGTFTSSMGLWDRVKDKRQQTKRDTEQDKEIKQLRKQVEDSEKQQNKNQNQNQQNQQQDQNQQQQQHHHHQQRCCSGSRHRSPPRRRREDEVAYALERSGALIGREFDEGYERLGRRFAIGDTITENRLQAQVIALQQTVINVLQDALYNGRQLDNSDMSKLIAASNAARDGSLDALRQQRQRQTLAIESPPPAIAPAVPNAPPAVQFALPRRAATTLTETNPPLFCRYSLDLQYVRNKPLARTFAPGGDCRCPGCGVRVRAESDDFWEIEKRARGRTRDGRRGSSTEVVLDEREFHIGQRFAVKCHTPDGEFACVLCSRFRDKDVICPTVDQLINHVGRDHTIDELEREEDFEMRSRMRPLRKALPAP</sequence>
<comment type="caution">
    <text evidence="3">The sequence shown here is derived from an EMBL/GenBank/DDBJ whole genome shotgun (WGS) entry which is preliminary data.</text>
</comment>